<keyword evidence="3" id="KW-1185">Reference proteome</keyword>
<name>A0A0D0E3D1_9AGAM</name>
<dbReference type="AlphaFoldDB" id="A0A0D0E3D1"/>
<dbReference type="EMBL" id="KN825046">
    <property type="protein sequence ID" value="KIK95364.1"/>
    <property type="molecule type" value="Genomic_DNA"/>
</dbReference>
<feature type="compositionally biased region" description="Polar residues" evidence="1">
    <location>
        <begin position="243"/>
        <end position="257"/>
    </location>
</feature>
<evidence type="ECO:0000313" key="3">
    <source>
        <dbReference type="Proteomes" id="UP000054538"/>
    </source>
</evidence>
<protein>
    <submittedName>
        <fullName evidence="2">Uncharacterized protein</fullName>
    </submittedName>
</protein>
<dbReference type="STRING" id="930991.A0A0D0E3D1"/>
<feature type="compositionally biased region" description="Low complexity" evidence="1">
    <location>
        <begin position="177"/>
        <end position="186"/>
    </location>
</feature>
<accession>A0A0D0E3D1</accession>
<evidence type="ECO:0000256" key="1">
    <source>
        <dbReference type="SAM" id="MobiDB-lite"/>
    </source>
</evidence>
<dbReference type="InParanoid" id="A0A0D0E3D1"/>
<reference evidence="3" key="2">
    <citation type="submission" date="2015-01" db="EMBL/GenBank/DDBJ databases">
        <title>Evolutionary Origins and Diversification of the Mycorrhizal Mutualists.</title>
        <authorList>
            <consortium name="DOE Joint Genome Institute"/>
            <consortium name="Mycorrhizal Genomics Consortium"/>
            <person name="Kohler A."/>
            <person name="Kuo A."/>
            <person name="Nagy L.G."/>
            <person name="Floudas D."/>
            <person name="Copeland A."/>
            <person name="Barry K.W."/>
            <person name="Cichocki N."/>
            <person name="Veneault-Fourrey C."/>
            <person name="LaButti K."/>
            <person name="Lindquist E.A."/>
            <person name="Lipzen A."/>
            <person name="Lundell T."/>
            <person name="Morin E."/>
            <person name="Murat C."/>
            <person name="Riley R."/>
            <person name="Ohm R."/>
            <person name="Sun H."/>
            <person name="Tunlid A."/>
            <person name="Henrissat B."/>
            <person name="Grigoriev I.V."/>
            <person name="Hibbett D.S."/>
            <person name="Martin F."/>
        </authorList>
    </citation>
    <scope>NUCLEOTIDE SEQUENCE [LARGE SCALE GENOMIC DNA]</scope>
    <source>
        <strain evidence="3">Ve08.2h10</strain>
    </source>
</reference>
<dbReference type="Proteomes" id="UP000054538">
    <property type="component" value="Unassembled WGS sequence"/>
</dbReference>
<dbReference type="HOGENOM" id="CLU_046438_0_0_1"/>
<gene>
    <name evidence="2" type="ORF">PAXRUDRAFT_389020</name>
</gene>
<proteinExistence type="predicted"/>
<evidence type="ECO:0000313" key="2">
    <source>
        <dbReference type="EMBL" id="KIK95364.1"/>
    </source>
</evidence>
<dbReference type="OrthoDB" id="3358956at2759"/>
<feature type="compositionally biased region" description="Polar residues" evidence="1">
    <location>
        <begin position="318"/>
        <end position="333"/>
    </location>
</feature>
<feature type="compositionally biased region" description="Polar residues" evidence="1">
    <location>
        <begin position="193"/>
        <end position="211"/>
    </location>
</feature>
<organism evidence="2 3">
    <name type="scientific">Paxillus rubicundulus Ve08.2h10</name>
    <dbReference type="NCBI Taxonomy" id="930991"/>
    <lineage>
        <taxon>Eukaryota</taxon>
        <taxon>Fungi</taxon>
        <taxon>Dikarya</taxon>
        <taxon>Basidiomycota</taxon>
        <taxon>Agaricomycotina</taxon>
        <taxon>Agaricomycetes</taxon>
        <taxon>Agaricomycetidae</taxon>
        <taxon>Boletales</taxon>
        <taxon>Paxilineae</taxon>
        <taxon>Paxillaceae</taxon>
        <taxon>Paxillus</taxon>
    </lineage>
</organism>
<reference evidence="2 3" key="1">
    <citation type="submission" date="2014-04" db="EMBL/GenBank/DDBJ databases">
        <authorList>
            <consortium name="DOE Joint Genome Institute"/>
            <person name="Kuo A."/>
            <person name="Kohler A."/>
            <person name="Jargeat P."/>
            <person name="Nagy L.G."/>
            <person name="Floudas D."/>
            <person name="Copeland A."/>
            <person name="Barry K.W."/>
            <person name="Cichocki N."/>
            <person name="Veneault-Fourrey C."/>
            <person name="LaButti K."/>
            <person name="Lindquist E.A."/>
            <person name="Lipzen A."/>
            <person name="Lundell T."/>
            <person name="Morin E."/>
            <person name="Murat C."/>
            <person name="Sun H."/>
            <person name="Tunlid A."/>
            <person name="Henrissat B."/>
            <person name="Grigoriev I.V."/>
            <person name="Hibbett D.S."/>
            <person name="Martin F."/>
            <person name="Nordberg H.P."/>
            <person name="Cantor M.N."/>
            <person name="Hua S.X."/>
        </authorList>
    </citation>
    <scope>NUCLEOTIDE SEQUENCE [LARGE SCALE GENOMIC DNA]</scope>
    <source>
        <strain evidence="2 3">Ve08.2h10</strain>
    </source>
</reference>
<sequence length="395" mass="43686">MFFILAVMDFMTVDRLNAGEVSLNAAAIAACVTQAEFSDILKTVRAALGTEDQGHATNVTYEGLVNVHRIHLQEYAVACMEDTEAGLPRVDILKKRHGANVVSCAVFYWVSQLLEEPTVQERPLCQTYGISSKAFRSLVDTIDKECDAVADQIKSHLLQERSSPRALTSCADPNRFPTSTPTSPQKSPRKSALKTQSSTRALTTPSKTPSNKRGVVFLRHTLDDDDDSTPFPETPTRKKRRINNTSPTNPGASTSPTKRSHESTPAAIAAFHAAMTGSPPKPPRIKNGHVQVPFGNDNASQGAGSSTPHRPRTRTMEVDQQLSPSHSQAQLSPTRPAPRRRFRPVFFEQQQWCARDPKVERMWTNAAMHRDKMIEIHGHPFERYRQGANAVVDTA</sequence>
<feature type="compositionally biased region" description="Polar residues" evidence="1">
    <location>
        <begin position="297"/>
        <end position="308"/>
    </location>
</feature>
<feature type="region of interest" description="Disordered" evidence="1">
    <location>
        <begin position="160"/>
        <end position="339"/>
    </location>
</feature>